<name>A0ABT0ESJ6_9PSED</name>
<proteinExistence type="predicted"/>
<evidence type="ECO:0000313" key="3">
    <source>
        <dbReference type="Proteomes" id="UP001299876"/>
    </source>
</evidence>
<dbReference type="Proteomes" id="UP001299876">
    <property type="component" value="Unassembled WGS sequence"/>
</dbReference>
<feature type="transmembrane region" description="Helical" evidence="1">
    <location>
        <begin position="174"/>
        <end position="193"/>
    </location>
</feature>
<evidence type="ECO:0000313" key="2">
    <source>
        <dbReference type="EMBL" id="MCK1788704.1"/>
    </source>
</evidence>
<gene>
    <name evidence="2" type="ORF">L9059_00555</name>
</gene>
<keyword evidence="3" id="KW-1185">Reference proteome</keyword>
<reference evidence="2 3" key="1">
    <citation type="submission" date="2022-02" db="EMBL/GenBank/DDBJ databases">
        <title>Comparative genomics of the first Antarctic Pseudomonas spp. capable of biotransforming 2,4,6-Trinitrotoluene.</title>
        <authorList>
            <person name="Cabrera M.A."/>
            <person name="Marquez S.L."/>
            <person name="Perez-Donoso J.M."/>
        </authorList>
    </citation>
    <scope>NUCLEOTIDE SEQUENCE [LARGE SCALE GENOMIC DNA]</scope>
    <source>
        <strain evidence="2 3">TNT19</strain>
    </source>
</reference>
<keyword evidence="1" id="KW-0812">Transmembrane</keyword>
<sequence length="309" mass="34315">MTDLQLGIPITIEGQEVIIFRDAIGSDVLASGRDAEVLTVVETMAADGRPAIYIDENELRTLRENFPGTNVYGLWQLLFANDQVPLGKQVVIFPTSESGGLYLQMKQESDYDNPANIRMSAEYIDNYAADLHDFDLPEATRIRVDVSALKLPANPAFTRVELFAKKQGERTKRWYLAISVCVVLVASAAVYNYSMFTVYRMNMAEYTSKKQQSQALEARSEALLKERLPVRPDNSEVMDRIDSVLAYDSRISTPTVGGHVNAFPATHVFLTRPNFPANLSGKIPGVQVELTPQMRYLLTVSADAPGVSN</sequence>
<keyword evidence="1" id="KW-0472">Membrane</keyword>
<protein>
    <submittedName>
        <fullName evidence="2">Uncharacterized protein</fullName>
    </submittedName>
</protein>
<organism evidence="2 3">
    <name type="scientific">Pseudomonas violetae</name>
    <dbReference type="NCBI Taxonomy" id="2915813"/>
    <lineage>
        <taxon>Bacteria</taxon>
        <taxon>Pseudomonadati</taxon>
        <taxon>Pseudomonadota</taxon>
        <taxon>Gammaproteobacteria</taxon>
        <taxon>Pseudomonadales</taxon>
        <taxon>Pseudomonadaceae</taxon>
        <taxon>Pseudomonas</taxon>
    </lineage>
</organism>
<accession>A0ABT0ESJ6</accession>
<dbReference type="RefSeq" id="WP_247285693.1">
    <property type="nucleotide sequence ID" value="NZ_JAKNRW010000001.1"/>
</dbReference>
<comment type="caution">
    <text evidence="2">The sequence shown here is derived from an EMBL/GenBank/DDBJ whole genome shotgun (WGS) entry which is preliminary data.</text>
</comment>
<keyword evidence="1" id="KW-1133">Transmembrane helix</keyword>
<evidence type="ECO:0000256" key="1">
    <source>
        <dbReference type="SAM" id="Phobius"/>
    </source>
</evidence>
<dbReference type="EMBL" id="JAKNRW010000001">
    <property type="protein sequence ID" value="MCK1788704.1"/>
    <property type="molecule type" value="Genomic_DNA"/>
</dbReference>